<dbReference type="EMBL" id="CP060634">
    <property type="protein sequence ID" value="QNM05589.1"/>
    <property type="molecule type" value="Genomic_DNA"/>
</dbReference>
<dbReference type="InterPro" id="IPR015421">
    <property type="entry name" value="PyrdxlP-dep_Trfase_major"/>
</dbReference>
<comment type="pathway">
    <text evidence="6">One-carbon metabolism; tetrahydrofolate interconversion.</text>
</comment>
<dbReference type="InterPro" id="IPR049943">
    <property type="entry name" value="Ser_HO-MeTrfase-like"/>
</dbReference>
<dbReference type="Gene3D" id="3.90.1150.10">
    <property type="entry name" value="Aspartate Aminotransferase, domain 1"/>
    <property type="match status" value="1"/>
</dbReference>
<dbReference type="GO" id="GO:0035999">
    <property type="term" value="P:tetrahydrofolate interconversion"/>
    <property type="evidence" value="ECO:0007669"/>
    <property type="project" value="UniProtKB-UniRule"/>
</dbReference>
<dbReference type="PANTHER" id="PTHR11680:SF35">
    <property type="entry name" value="SERINE HYDROXYMETHYLTRANSFERASE 1"/>
    <property type="match status" value="1"/>
</dbReference>
<dbReference type="PANTHER" id="PTHR11680">
    <property type="entry name" value="SERINE HYDROXYMETHYLTRANSFERASE"/>
    <property type="match status" value="1"/>
</dbReference>
<evidence type="ECO:0000256" key="1">
    <source>
        <dbReference type="ARBA" id="ARBA00001933"/>
    </source>
</evidence>
<evidence type="ECO:0000256" key="7">
    <source>
        <dbReference type="PIRSR" id="PIRSR000412-50"/>
    </source>
</evidence>
<proteinExistence type="inferred from homology"/>
<comment type="subunit">
    <text evidence="6">Homodimer.</text>
</comment>
<evidence type="ECO:0000256" key="3">
    <source>
        <dbReference type="ARBA" id="ARBA00022563"/>
    </source>
</evidence>
<accession>A0A7G9G457</accession>
<comment type="caution">
    <text evidence="6">Lacks conserved residue(s) required for the propagation of feature annotation.</text>
</comment>
<dbReference type="InterPro" id="IPR001085">
    <property type="entry name" value="Ser_HO-MeTrfase"/>
</dbReference>
<dbReference type="InterPro" id="IPR015424">
    <property type="entry name" value="PyrdxlP-dep_Trfase"/>
</dbReference>
<keyword evidence="10" id="KW-1185">Reference proteome</keyword>
<protein>
    <recommendedName>
        <fullName evidence="6">Serine hydroxymethyltransferase</fullName>
        <shortName evidence="6">SHMT</shortName>
        <shortName evidence="6">Serine methylase</shortName>
        <ecNumber evidence="6">2.1.2.1</ecNumber>
    </recommendedName>
</protein>
<dbReference type="RefSeq" id="WP_330595195.1">
    <property type="nucleotide sequence ID" value="NZ_CP060634.1"/>
</dbReference>
<sequence length="425" mass="47329">MYMDNSFEQIRKFDPEIAGYTEQEEKRQLETLCLIASENYASPVTVGMEGTVWANKNAEGYPGRRFAGGCEIADQVELLAIKRCKELFGCEYVNIQSMSSTLSNVAVLRAILKPGDTILSMELNQGGHLSHGARFHYSGKTYNVIQYGLNRETETIDMEQVERLAKEHKPQLIICGTSSYPRKVDYERFGEIAKEVGAYMMADIAHPVGLIAAGVIPSPVPYADVVTTSTHKTFRGPRGCGVIMCKEVLGKKIDQQIFPGLQGAPKMDMIASRAVLFKECMTEEYRNYQNQVLKNAEALADELKKCGLRLVSGGTETHLVLVDIRELIPTGREAEDVLGSVGIVVNKNMIPYDPQSANLASGIRIGSPALTTRGFKEEDMRETARLLAKALKHYENKEILEEVRKAVKEKAVKYPMFAEEWNPCD</sequence>
<keyword evidence="6" id="KW-0963">Cytoplasm</keyword>
<keyword evidence="3 6" id="KW-0554">One-carbon metabolism</keyword>
<comment type="catalytic activity">
    <reaction evidence="6">
        <text>(6R)-5,10-methylene-5,6,7,8-tetrahydrofolate + glycine + H2O = (6S)-5,6,7,8-tetrahydrofolate + L-serine</text>
        <dbReference type="Rhea" id="RHEA:15481"/>
        <dbReference type="ChEBI" id="CHEBI:15377"/>
        <dbReference type="ChEBI" id="CHEBI:15636"/>
        <dbReference type="ChEBI" id="CHEBI:33384"/>
        <dbReference type="ChEBI" id="CHEBI:57305"/>
        <dbReference type="ChEBI" id="CHEBI:57453"/>
        <dbReference type="EC" id="2.1.2.1"/>
    </reaction>
</comment>
<feature type="binding site" evidence="6">
    <location>
        <position position="123"/>
    </location>
    <ligand>
        <name>(6S)-5,6,7,8-tetrahydrofolate</name>
        <dbReference type="ChEBI" id="CHEBI:57453"/>
    </ligand>
</feature>
<dbReference type="Pfam" id="PF00464">
    <property type="entry name" value="SHMT"/>
    <property type="match status" value="1"/>
</dbReference>
<dbReference type="HAMAP" id="MF_00051">
    <property type="entry name" value="SHMT"/>
    <property type="match status" value="1"/>
</dbReference>
<evidence type="ECO:0000256" key="5">
    <source>
        <dbReference type="ARBA" id="ARBA00022898"/>
    </source>
</evidence>
<keyword evidence="4 6" id="KW-0028">Amino-acid biosynthesis</keyword>
<reference evidence="9 10" key="1">
    <citation type="submission" date="2020-08" db="EMBL/GenBank/DDBJ databases">
        <authorList>
            <person name="Liu C."/>
            <person name="Sun Q."/>
        </authorList>
    </citation>
    <scope>NUCLEOTIDE SEQUENCE [LARGE SCALE GENOMIC DNA]</scope>
    <source>
        <strain evidence="9 10">NSJ-38</strain>
    </source>
</reference>
<dbReference type="GO" id="GO:0008168">
    <property type="term" value="F:methyltransferase activity"/>
    <property type="evidence" value="ECO:0007669"/>
    <property type="project" value="UniProtKB-KW"/>
</dbReference>
<dbReference type="GO" id="GO:0032259">
    <property type="term" value="P:methylation"/>
    <property type="evidence" value="ECO:0007669"/>
    <property type="project" value="UniProtKB-KW"/>
</dbReference>
<comment type="cofactor">
    <cofactor evidence="1 6 7">
        <name>pyridoxal 5'-phosphate</name>
        <dbReference type="ChEBI" id="CHEBI:597326"/>
    </cofactor>
</comment>
<dbReference type="KEGG" id="qdo:H9Q78_14365"/>
<dbReference type="UniPathway" id="UPA00288">
    <property type="reaction ID" value="UER01023"/>
</dbReference>
<dbReference type="Gene3D" id="3.40.640.10">
    <property type="entry name" value="Type I PLP-dependent aspartate aminotransferase-like (Major domain)"/>
    <property type="match status" value="1"/>
</dbReference>
<organism evidence="9 10">
    <name type="scientific">Qiania dongpingensis</name>
    <dbReference type="NCBI Taxonomy" id="2763669"/>
    <lineage>
        <taxon>Bacteria</taxon>
        <taxon>Bacillati</taxon>
        <taxon>Bacillota</taxon>
        <taxon>Clostridia</taxon>
        <taxon>Lachnospirales</taxon>
        <taxon>Lachnospiraceae</taxon>
        <taxon>Qiania</taxon>
    </lineage>
</organism>
<name>A0A7G9G457_9FIRM</name>
<keyword evidence="6 9" id="KW-0808">Transferase</keyword>
<dbReference type="UniPathway" id="UPA00193"/>
<dbReference type="SUPFAM" id="SSF53383">
    <property type="entry name" value="PLP-dependent transferases"/>
    <property type="match status" value="1"/>
</dbReference>
<evidence type="ECO:0000256" key="4">
    <source>
        <dbReference type="ARBA" id="ARBA00022605"/>
    </source>
</evidence>
<dbReference type="NCBIfam" id="NF000586">
    <property type="entry name" value="PRK00011.1"/>
    <property type="match status" value="1"/>
</dbReference>
<evidence type="ECO:0000259" key="8">
    <source>
        <dbReference type="Pfam" id="PF00464"/>
    </source>
</evidence>
<feature type="modified residue" description="N6-(pyridoxal phosphate)lysine" evidence="6 7">
    <location>
        <position position="232"/>
    </location>
</feature>
<evidence type="ECO:0000256" key="2">
    <source>
        <dbReference type="ARBA" id="ARBA00006376"/>
    </source>
</evidence>
<dbReference type="GO" id="GO:0004372">
    <property type="term" value="F:glycine hydroxymethyltransferase activity"/>
    <property type="evidence" value="ECO:0007669"/>
    <property type="project" value="UniProtKB-UniRule"/>
</dbReference>
<evidence type="ECO:0000313" key="9">
    <source>
        <dbReference type="EMBL" id="QNM05589.1"/>
    </source>
</evidence>
<dbReference type="GO" id="GO:0030170">
    <property type="term" value="F:pyridoxal phosphate binding"/>
    <property type="evidence" value="ECO:0007669"/>
    <property type="project" value="UniProtKB-UniRule"/>
</dbReference>
<dbReference type="InterPro" id="IPR039429">
    <property type="entry name" value="SHMT-like_dom"/>
</dbReference>
<keyword evidence="5 6" id="KW-0663">Pyridoxal phosphate</keyword>
<dbReference type="EC" id="2.1.2.1" evidence="6"/>
<dbReference type="CDD" id="cd00378">
    <property type="entry name" value="SHMT"/>
    <property type="match status" value="1"/>
</dbReference>
<comment type="subcellular location">
    <subcellularLocation>
        <location evidence="6">Cytoplasm</location>
    </subcellularLocation>
</comment>
<comment type="function">
    <text evidence="6">Catalyzes the reversible interconversion of serine and glycine with tetrahydrofolate (THF) serving as the one-carbon carrier. This reaction serves as the major source of one-carbon groups required for the biosynthesis of purines, thymidylate, methionine, and other important biomolecules. Also exhibits THF-independent aldolase activity toward beta-hydroxyamino acids, producing glycine and aldehydes, via a retro-aldol mechanism.</text>
</comment>
<comment type="pathway">
    <text evidence="6">Amino-acid biosynthesis; glycine biosynthesis; glycine from L-serine: step 1/1.</text>
</comment>
<evidence type="ECO:0000256" key="6">
    <source>
        <dbReference type="HAMAP-Rule" id="MF_00051"/>
    </source>
</evidence>
<dbReference type="Proteomes" id="UP000515823">
    <property type="component" value="Chromosome"/>
</dbReference>
<dbReference type="GO" id="GO:0019264">
    <property type="term" value="P:glycine biosynthetic process from serine"/>
    <property type="evidence" value="ECO:0007669"/>
    <property type="project" value="UniProtKB-UniRule"/>
</dbReference>
<dbReference type="AlphaFoldDB" id="A0A7G9G457"/>
<gene>
    <name evidence="6" type="primary">glyA</name>
    <name evidence="9" type="ORF">H9Q78_14365</name>
</gene>
<feature type="site" description="Plays an important role in substrate specificity" evidence="6">
    <location>
        <position position="231"/>
    </location>
</feature>
<feature type="binding site" evidence="6">
    <location>
        <begin position="127"/>
        <end position="129"/>
    </location>
    <ligand>
        <name>(6S)-5,6,7,8-tetrahydrofolate</name>
        <dbReference type="ChEBI" id="CHEBI:57453"/>
    </ligand>
</feature>
<comment type="similarity">
    <text evidence="2 6">Belongs to the SHMT family.</text>
</comment>
<dbReference type="InterPro" id="IPR015422">
    <property type="entry name" value="PyrdxlP-dep_Trfase_small"/>
</dbReference>
<feature type="domain" description="Serine hydroxymethyltransferase-like" evidence="8">
    <location>
        <begin position="11"/>
        <end position="385"/>
    </location>
</feature>
<dbReference type="GO" id="GO:0005829">
    <property type="term" value="C:cytosol"/>
    <property type="evidence" value="ECO:0007669"/>
    <property type="project" value="TreeGrafter"/>
</dbReference>
<dbReference type="PIRSF" id="PIRSF000412">
    <property type="entry name" value="SHMT"/>
    <property type="match status" value="1"/>
</dbReference>
<keyword evidence="9" id="KW-0489">Methyltransferase</keyword>
<evidence type="ECO:0000313" key="10">
    <source>
        <dbReference type="Proteomes" id="UP000515823"/>
    </source>
</evidence>